<gene>
    <name evidence="1" type="ORF">HLH44_03175</name>
</gene>
<reference evidence="1 2" key="1">
    <citation type="submission" date="2020-04" db="EMBL/GenBank/DDBJ databases">
        <title>Description of novel Gluconacetobacter.</title>
        <authorList>
            <person name="Sombolestani A."/>
        </authorList>
    </citation>
    <scope>NUCLEOTIDE SEQUENCE [LARGE SCALE GENOMIC DNA]</scope>
    <source>
        <strain evidence="1 2">LMG 22058</strain>
    </source>
</reference>
<dbReference type="EMBL" id="JABEQP010000002">
    <property type="protein sequence ID" value="MBB2196473.1"/>
    <property type="molecule type" value="Genomic_DNA"/>
</dbReference>
<proteinExistence type="predicted"/>
<dbReference type="RefSeq" id="WP_183008090.1">
    <property type="nucleotide sequence ID" value="NZ_JABEQP010000002.1"/>
</dbReference>
<evidence type="ECO:0000313" key="2">
    <source>
        <dbReference type="Proteomes" id="UP000530320"/>
    </source>
</evidence>
<evidence type="ECO:0008006" key="3">
    <source>
        <dbReference type="Google" id="ProtNLM"/>
    </source>
</evidence>
<comment type="caution">
    <text evidence="1">The sequence shown here is derived from an EMBL/GenBank/DDBJ whole genome shotgun (WGS) entry which is preliminary data.</text>
</comment>
<name>A0A7W4JXC0_9PROT</name>
<dbReference type="Proteomes" id="UP000530320">
    <property type="component" value="Unassembled WGS sequence"/>
</dbReference>
<accession>A0A7W4JXC0</accession>
<sequence length="362" mass="40973">MADLILITCDSGAGHLRRALPDARILTFLHRLVDGPIPATGAPEDFFHDRRALYDADGLFYEEWQFQAEPDETSPHQKRRWRTLPEISRDADRVILWIDPDTNAQLILIQLLDWLGHLPDILPKLWLKQSESPTGERREGDWWLPPRPILPADVALARRAWNAFRAPTPERWARLRDAPDLTRLPGLPTAVERMLEELPDGTGLGASARQLLRLVEPPGRGADIDRRGGTAANATVPDRDRTLQALIQRFTRSGPRRPPWYCEIEQILCDLGTAPHPAINGIPERGRDLPALLADAARATRFRAAPLTWTDLGRRLVAGQDDWSRHNPILRWWGGTRLTNETLWRWDTRTKTLLPPGAPPAA</sequence>
<evidence type="ECO:0000313" key="1">
    <source>
        <dbReference type="EMBL" id="MBB2196473.1"/>
    </source>
</evidence>
<dbReference type="AlphaFoldDB" id="A0A7W4JXC0"/>
<protein>
    <recommendedName>
        <fullName evidence="3">DUF1835 domain-containing protein</fullName>
    </recommendedName>
</protein>
<organism evidence="1 2">
    <name type="scientific">Gluconacetobacter dulcium</name>
    <dbReference type="NCBI Taxonomy" id="2729096"/>
    <lineage>
        <taxon>Bacteria</taxon>
        <taxon>Pseudomonadati</taxon>
        <taxon>Pseudomonadota</taxon>
        <taxon>Alphaproteobacteria</taxon>
        <taxon>Acetobacterales</taxon>
        <taxon>Acetobacteraceae</taxon>
        <taxon>Gluconacetobacter</taxon>
    </lineage>
</organism>